<dbReference type="Proteomes" id="UP000283587">
    <property type="component" value="Unassembled WGS sequence"/>
</dbReference>
<reference evidence="3" key="1">
    <citation type="submission" date="2018-09" db="EMBL/GenBank/DDBJ databases">
        <title>Paracoccus onubensis nov. sp. a moderate halophilic bacterium isolated from Gruta de las Maravillas (Aracena, Spain).</title>
        <authorList>
            <person name="Jurado V."/>
            <person name="Gutierrez-Patricio S."/>
            <person name="Gonzalez-Pimentel J.L."/>
            <person name="Miller A.Z."/>
            <person name="Laiz L."/>
            <person name="Saiz-Jimenez C."/>
        </authorList>
    </citation>
    <scope>NUCLEOTIDE SEQUENCE [LARGE SCALE GENOMIC DNA]</scope>
    <source>
        <strain evidence="3">DSM 26381</strain>
    </source>
</reference>
<evidence type="ECO:0000313" key="2">
    <source>
        <dbReference type="EMBL" id="RJL01957.1"/>
    </source>
</evidence>
<feature type="domain" description="VTC" evidence="1">
    <location>
        <begin position="29"/>
        <end position="235"/>
    </location>
</feature>
<keyword evidence="3" id="KW-1185">Reference proteome</keyword>
<dbReference type="GO" id="GO:0006799">
    <property type="term" value="P:polyphosphate biosynthetic process"/>
    <property type="evidence" value="ECO:0007669"/>
    <property type="project" value="UniProtKB-ARBA"/>
</dbReference>
<evidence type="ECO:0000259" key="1">
    <source>
        <dbReference type="Pfam" id="PF09359"/>
    </source>
</evidence>
<gene>
    <name evidence="2" type="ORF">D3P05_21960</name>
</gene>
<dbReference type="Gene3D" id="3.20.100.30">
    <property type="entry name" value="VTC, catalytic tunnel domain"/>
    <property type="match status" value="1"/>
</dbReference>
<dbReference type="InterPro" id="IPR042267">
    <property type="entry name" value="VTC_sf"/>
</dbReference>
<dbReference type="OrthoDB" id="148766at2"/>
<evidence type="ECO:0000313" key="3">
    <source>
        <dbReference type="Proteomes" id="UP000283587"/>
    </source>
</evidence>
<dbReference type="CDD" id="cd07750">
    <property type="entry name" value="PolyPPase_VTC_like"/>
    <property type="match status" value="1"/>
</dbReference>
<dbReference type="InterPro" id="IPR018966">
    <property type="entry name" value="VTC_domain"/>
</dbReference>
<dbReference type="RefSeq" id="WP_119900900.1">
    <property type="nucleotide sequence ID" value="NZ_QNRC01000002.1"/>
</dbReference>
<sequence length="284" mass="31667">MTDSIATALARLRPISLAALNSKAAMLERLDNKYIVAAADMAQLLPLLAPHFDVLEIGGKRVFTYRTCYFDDARLTAYRAHHQGRRRRAKVRVRDYCDAGLRFLEIKLKDRRSITVKKRLKLPPGADALDRRGLDFIDAEYRALYGEPFPAGLDAVIRMEYRRITLVAREGGERMTIDTGLVFRTERKERAVDPGLFIIETKSERANGLADKILRSLHLHPTKRVSKYCVGMASMGRAPRANRFLLAMRRLGLAPFSDGAYGDLALSPAAPAASRPAAARPSAS</sequence>
<protein>
    <submittedName>
        <fullName evidence="2">Polyphosphate polymerase domain-containing protein</fullName>
    </submittedName>
</protein>
<dbReference type="AlphaFoldDB" id="A0A418ZV14"/>
<name>A0A418ZV14_9RHOB</name>
<dbReference type="Pfam" id="PF09359">
    <property type="entry name" value="VTC"/>
    <property type="match status" value="1"/>
</dbReference>
<organism evidence="2 3">
    <name type="scientific">Paracoccus siganidrum</name>
    <dbReference type="NCBI Taxonomy" id="1276757"/>
    <lineage>
        <taxon>Bacteria</taxon>
        <taxon>Pseudomonadati</taxon>
        <taxon>Pseudomonadota</taxon>
        <taxon>Alphaproteobacteria</taxon>
        <taxon>Rhodobacterales</taxon>
        <taxon>Paracoccaceae</taxon>
        <taxon>Paracoccus</taxon>
    </lineage>
</organism>
<accession>A0A418ZV14</accession>
<proteinExistence type="predicted"/>
<comment type="caution">
    <text evidence="2">The sequence shown here is derived from an EMBL/GenBank/DDBJ whole genome shotgun (WGS) entry which is preliminary data.</text>
</comment>
<dbReference type="EMBL" id="QZEW01000150">
    <property type="protein sequence ID" value="RJL01957.1"/>
    <property type="molecule type" value="Genomic_DNA"/>
</dbReference>